<evidence type="ECO:0000313" key="1">
    <source>
        <dbReference type="EMBL" id="AIK96414.1"/>
    </source>
</evidence>
<dbReference type="HOGENOM" id="CLU_2328564_0_0_5"/>
<dbReference type="RefSeq" id="WP_038464802.1">
    <property type="nucleotide sequence ID" value="NZ_CP008941.1"/>
</dbReference>
<dbReference type="KEGG" id="paca:ID47_06185"/>
<dbReference type="eggNOG" id="ENOG5031BKW">
    <property type="taxonomic scope" value="Bacteria"/>
</dbReference>
<dbReference type="STRING" id="91604.ID47_06185"/>
<proteinExistence type="predicted"/>
<accession>A0A077AWN0</accession>
<organism evidence="1 2">
    <name type="scientific">Candidatus Odyssella acanthamoebae</name>
    <dbReference type="NCBI Taxonomy" id="91604"/>
    <lineage>
        <taxon>Bacteria</taxon>
        <taxon>Pseudomonadati</taxon>
        <taxon>Pseudomonadota</taxon>
        <taxon>Alphaproteobacteria</taxon>
        <taxon>Holosporales</taxon>
        <taxon>Candidatus Paracaedibacteraceae</taxon>
        <taxon>Candidatus Odyssella</taxon>
    </lineage>
</organism>
<dbReference type="Proteomes" id="UP000028926">
    <property type="component" value="Chromosome"/>
</dbReference>
<reference evidence="1 2" key="1">
    <citation type="submission" date="2014-07" db="EMBL/GenBank/DDBJ databases">
        <title>Comparative genomic insights into amoeba endosymbionts belonging to the families of Holosporaceae and Candidatus Midichloriaceae within Rickettsiales.</title>
        <authorList>
            <person name="Wang Z."/>
            <person name="Wu M."/>
        </authorList>
    </citation>
    <scope>NUCLEOTIDE SEQUENCE [LARGE SCALE GENOMIC DNA]</scope>
    <source>
        <strain evidence="1">PRA3</strain>
    </source>
</reference>
<evidence type="ECO:0000313" key="2">
    <source>
        <dbReference type="Proteomes" id="UP000028926"/>
    </source>
</evidence>
<protein>
    <submittedName>
        <fullName evidence="1">Uncharacterized protein</fullName>
    </submittedName>
</protein>
<dbReference type="AlphaFoldDB" id="A0A077AWN0"/>
<sequence length="98" mass="11603">MKSSMLTDRVQLWRRDLVETDEGDLSERWSHSTTVWADVRLKGVEGDALVFDIKIRPTNYRFQRIYWQGLWADCRKSMVKDRESLRFFAKTCPDLTGS</sequence>
<gene>
    <name evidence="1" type="ORF">ID47_06185</name>
</gene>
<keyword evidence="2" id="KW-1185">Reference proteome</keyword>
<dbReference type="OrthoDB" id="7570189at2"/>
<dbReference type="EMBL" id="CP008941">
    <property type="protein sequence ID" value="AIK96414.1"/>
    <property type="molecule type" value="Genomic_DNA"/>
</dbReference>
<name>A0A077AWN0_9PROT</name>